<accession>A0A511J0A0</accession>
<gene>
    <name evidence="1" type="ORF">EVI01_07640</name>
</gene>
<comment type="caution">
    <text evidence="1">The sequence shown here is derived from an EMBL/GenBank/DDBJ whole genome shotgun (WGS) entry which is preliminary data.</text>
</comment>
<dbReference type="RefSeq" id="WP_010752182.1">
    <property type="nucleotide sequence ID" value="NZ_BJWF01000005.1"/>
</dbReference>
<proteinExistence type="predicted"/>
<evidence type="ECO:0000313" key="1">
    <source>
        <dbReference type="EMBL" id="GEL91427.1"/>
    </source>
</evidence>
<protein>
    <submittedName>
        <fullName evidence="1">Uncharacterized protein</fullName>
    </submittedName>
</protein>
<dbReference type="EMBL" id="BJWF01000005">
    <property type="protein sequence ID" value="GEL91427.1"/>
    <property type="molecule type" value="Genomic_DNA"/>
</dbReference>
<reference evidence="1 2" key="1">
    <citation type="submission" date="2019-07" db="EMBL/GenBank/DDBJ databases">
        <title>Whole genome shotgun sequence of Enterococcus villorum NBRC 100699.</title>
        <authorList>
            <person name="Hosoyama A."/>
            <person name="Uohara A."/>
            <person name="Ohji S."/>
            <person name="Ichikawa N."/>
        </authorList>
    </citation>
    <scope>NUCLEOTIDE SEQUENCE [LARGE SCALE GENOMIC DNA]</scope>
    <source>
        <strain evidence="1 2">NBRC 100699</strain>
    </source>
</reference>
<sequence>MNDFHEAVLTFDVTSGMGQVYKKAIEAENSPNGLRDYWNGNYAHVEVVNESTGFDFLVITLLSHTLPNLQETVKWYERMGAKVISTNYKGENQNGIEKN</sequence>
<dbReference type="Proteomes" id="UP000321830">
    <property type="component" value="Unassembled WGS sequence"/>
</dbReference>
<dbReference type="AlphaFoldDB" id="A0A511J0A0"/>
<organism evidence="1 2">
    <name type="scientific">Enterococcus villorum</name>
    <dbReference type="NCBI Taxonomy" id="112904"/>
    <lineage>
        <taxon>Bacteria</taxon>
        <taxon>Bacillati</taxon>
        <taxon>Bacillota</taxon>
        <taxon>Bacilli</taxon>
        <taxon>Lactobacillales</taxon>
        <taxon>Enterococcaceae</taxon>
        <taxon>Enterococcus</taxon>
    </lineage>
</organism>
<evidence type="ECO:0000313" key="2">
    <source>
        <dbReference type="Proteomes" id="UP000321830"/>
    </source>
</evidence>
<name>A0A511J0A0_9ENTE</name>